<evidence type="ECO:0000256" key="8">
    <source>
        <dbReference type="ARBA" id="ARBA00022989"/>
    </source>
</evidence>
<feature type="transmembrane region" description="Helical" evidence="10">
    <location>
        <begin position="229"/>
        <end position="246"/>
    </location>
</feature>
<comment type="caution">
    <text evidence="11">The sequence shown here is derived from an EMBL/GenBank/DDBJ whole genome shotgun (WGS) entry which is preliminary data.</text>
</comment>
<evidence type="ECO:0000256" key="10">
    <source>
        <dbReference type="HAMAP-Rule" id="MF_00462"/>
    </source>
</evidence>
<feature type="transmembrane region" description="Helical" evidence="10">
    <location>
        <begin position="98"/>
        <end position="116"/>
    </location>
</feature>
<proteinExistence type="inferred from homology"/>
<keyword evidence="6 10" id="KW-1278">Translocase</keyword>
<sequence>MANYDIDLVVTSAPHIKDKVTTSSIMRDVIIAIAPALIGSVFIFGLRSILVIIISVVSSILAEVLGNIIFHKKPSLNDLSASVSGLLLAMTLPPSSPWWMVVVGAFSGIILGKMIFGGIGSNPFNPALVGRSVLMVSWPTYMTTWIKPQIMIGLSNISQATPVDSITTATPLGIVKLQSYAKLISDFGTKANLYKALFFGTVGGSLGETSALLLLIGGIYLIARKVIDWKIPVIYIGTVFVLSPLFGRDPLFSILAGGLFLGAFFMATDYSSSPITPMGKVYYAIFIGFLTVLIRQYSSYPEGVMFSILLGNAVVPYFDKVMPKVYGVFSKKEVAK</sequence>
<dbReference type="Proteomes" id="UP000237040">
    <property type="component" value="Unassembled WGS sequence"/>
</dbReference>
<dbReference type="GO" id="GO:0022900">
    <property type="term" value="P:electron transport chain"/>
    <property type="evidence" value="ECO:0007669"/>
    <property type="project" value="UniProtKB-UniRule"/>
</dbReference>
<evidence type="ECO:0000256" key="6">
    <source>
        <dbReference type="ARBA" id="ARBA00022967"/>
    </source>
</evidence>
<dbReference type="RefSeq" id="WP_424586583.1">
    <property type="nucleotide sequence ID" value="NZ_JBNATC010000003.1"/>
</dbReference>
<evidence type="ECO:0000256" key="3">
    <source>
        <dbReference type="ARBA" id="ARBA00022630"/>
    </source>
</evidence>
<comment type="cofactor">
    <cofactor evidence="10">
        <name>FMN</name>
        <dbReference type="ChEBI" id="CHEBI:58210"/>
    </cofactor>
</comment>
<keyword evidence="1 10" id="KW-0813">Transport</keyword>
<evidence type="ECO:0000313" key="12">
    <source>
        <dbReference type="Proteomes" id="UP000237040"/>
    </source>
</evidence>
<feature type="transmembrane region" description="Helical" evidence="10">
    <location>
        <begin position="196"/>
        <end position="222"/>
    </location>
</feature>
<evidence type="ECO:0000256" key="1">
    <source>
        <dbReference type="ARBA" id="ARBA00022448"/>
    </source>
</evidence>
<evidence type="ECO:0000313" key="11">
    <source>
        <dbReference type="EMBL" id="PMP68138.1"/>
    </source>
</evidence>
<name>A0A2J6WF56_9BACT</name>
<comment type="subcellular location">
    <subcellularLocation>
        <location evidence="10">Cell membrane</location>
        <topology evidence="10">Multi-pass membrane protein</topology>
    </subcellularLocation>
</comment>
<evidence type="ECO:0000256" key="5">
    <source>
        <dbReference type="ARBA" id="ARBA00022692"/>
    </source>
</evidence>
<reference evidence="11 12" key="1">
    <citation type="submission" date="2018-01" db="EMBL/GenBank/DDBJ databases">
        <title>Metagenomic assembled genomes from two thermal pools in the Uzon Caldera, Kamchatka, Russia.</title>
        <authorList>
            <person name="Wilkins L."/>
            <person name="Ettinger C."/>
        </authorList>
    </citation>
    <scope>NUCLEOTIDE SEQUENCE [LARGE SCALE GENOMIC DNA]</scope>
    <source>
        <strain evidence="11">ZAV-07</strain>
    </source>
</reference>
<keyword evidence="5 10" id="KW-0812">Transmembrane</keyword>
<dbReference type="AlphaFoldDB" id="A0A2J6WF56"/>
<feature type="transmembrane region" description="Helical" evidence="10">
    <location>
        <begin position="49"/>
        <end position="69"/>
    </location>
</feature>
<keyword evidence="10" id="KW-1003">Cell membrane</keyword>
<evidence type="ECO:0000256" key="4">
    <source>
        <dbReference type="ARBA" id="ARBA00022643"/>
    </source>
</evidence>
<dbReference type="InterPro" id="IPR004338">
    <property type="entry name" value="NqrB/RnfD"/>
</dbReference>
<keyword evidence="3 10" id="KW-0285">Flavoprotein</keyword>
<protein>
    <recommendedName>
        <fullName evidence="10">Ion-translocating oxidoreductase complex subunit D</fullName>
        <ecNumber evidence="10">7.-.-.-</ecNumber>
    </recommendedName>
    <alternativeName>
        <fullName evidence="10">Rnf electron transport complex subunit D</fullName>
    </alternativeName>
</protein>
<evidence type="ECO:0000256" key="9">
    <source>
        <dbReference type="ARBA" id="ARBA00023136"/>
    </source>
</evidence>
<dbReference type="InterPro" id="IPR011303">
    <property type="entry name" value="RnfD_bac"/>
</dbReference>
<comment type="function">
    <text evidence="10">Part of a membrane-bound complex that couples electron transfer with translocation of ions across the membrane.</text>
</comment>
<feature type="transmembrane region" description="Helical" evidence="10">
    <location>
        <begin position="252"/>
        <end position="269"/>
    </location>
</feature>
<dbReference type="GO" id="GO:0055085">
    <property type="term" value="P:transmembrane transport"/>
    <property type="evidence" value="ECO:0007669"/>
    <property type="project" value="InterPro"/>
</dbReference>
<dbReference type="GO" id="GO:0005886">
    <property type="term" value="C:plasma membrane"/>
    <property type="evidence" value="ECO:0007669"/>
    <property type="project" value="UniProtKB-SubCell"/>
</dbReference>
<dbReference type="EC" id="7.-.-.-" evidence="10"/>
<feature type="transmembrane region" description="Helical" evidence="10">
    <location>
        <begin position="128"/>
        <end position="146"/>
    </location>
</feature>
<evidence type="ECO:0000256" key="7">
    <source>
        <dbReference type="ARBA" id="ARBA00022982"/>
    </source>
</evidence>
<evidence type="ECO:0000256" key="2">
    <source>
        <dbReference type="ARBA" id="ARBA00022553"/>
    </source>
</evidence>
<feature type="modified residue" description="FMN phosphoryl threonine" evidence="10">
    <location>
        <position position="170"/>
    </location>
</feature>
<accession>A0A2J6WF56</accession>
<keyword evidence="8 10" id="KW-1133">Transmembrane helix</keyword>
<organism evidence="11 12">
    <name type="scientific">Caldisericum exile</name>
    <dbReference type="NCBI Taxonomy" id="693075"/>
    <lineage>
        <taxon>Bacteria</taxon>
        <taxon>Pseudomonadati</taxon>
        <taxon>Caldisericota/Cryosericota group</taxon>
        <taxon>Caldisericota</taxon>
        <taxon>Caldisericia</taxon>
        <taxon>Caldisericales</taxon>
        <taxon>Caldisericaceae</taxon>
        <taxon>Caldisericum</taxon>
    </lineage>
</organism>
<keyword evidence="7 10" id="KW-0249">Electron transport</keyword>
<comment type="similarity">
    <text evidence="10">Belongs to the NqrB/RnfD family.</text>
</comment>
<gene>
    <name evidence="10" type="primary">rnfD</name>
    <name evidence="11" type="ORF">C0189_01790</name>
</gene>
<feature type="transmembrane region" description="Helical" evidence="10">
    <location>
        <begin position="25"/>
        <end position="43"/>
    </location>
</feature>
<keyword evidence="4 10" id="KW-0288">FMN</keyword>
<keyword evidence="2 10" id="KW-0597">Phosphoprotein</keyword>
<dbReference type="Pfam" id="PF03116">
    <property type="entry name" value="NQR2_RnfD_RnfE"/>
    <property type="match status" value="1"/>
</dbReference>
<dbReference type="PANTHER" id="PTHR30578:SF0">
    <property type="entry name" value="ION-TRANSLOCATING OXIDOREDUCTASE COMPLEX SUBUNIT D"/>
    <property type="match status" value="1"/>
</dbReference>
<dbReference type="EMBL" id="PNIL01000027">
    <property type="protein sequence ID" value="PMP68138.1"/>
    <property type="molecule type" value="Genomic_DNA"/>
</dbReference>
<keyword evidence="9 10" id="KW-0472">Membrane</keyword>
<feature type="transmembrane region" description="Helical" evidence="10">
    <location>
        <begin position="281"/>
        <end position="298"/>
    </location>
</feature>
<dbReference type="NCBIfam" id="TIGR01946">
    <property type="entry name" value="rnfD"/>
    <property type="match status" value="1"/>
</dbReference>
<dbReference type="PANTHER" id="PTHR30578">
    <property type="entry name" value="ELECTRON TRANSPORT COMPLEX PROTEIN RNFD"/>
    <property type="match status" value="1"/>
</dbReference>
<comment type="subunit">
    <text evidence="10">The complex is composed of six subunits: RnfA, RnfB, RnfC, RnfD, RnfE and RnfG.</text>
</comment>
<dbReference type="HAMAP" id="MF_00462">
    <property type="entry name" value="RsxD_RnfD"/>
    <property type="match status" value="1"/>
</dbReference>